<dbReference type="EMBL" id="JAPDHF010000016">
    <property type="protein sequence ID" value="KAJ4007814.1"/>
    <property type="molecule type" value="Genomic_DNA"/>
</dbReference>
<name>A0A9W8U6Q6_9HYPO</name>
<organism evidence="1 2">
    <name type="scientific">Fusarium irregulare</name>
    <dbReference type="NCBI Taxonomy" id="2494466"/>
    <lineage>
        <taxon>Eukaryota</taxon>
        <taxon>Fungi</taxon>
        <taxon>Dikarya</taxon>
        <taxon>Ascomycota</taxon>
        <taxon>Pezizomycotina</taxon>
        <taxon>Sordariomycetes</taxon>
        <taxon>Hypocreomycetidae</taxon>
        <taxon>Hypocreales</taxon>
        <taxon>Nectriaceae</taxon>
        <taxon>Fusarium</taxon>
        <taxon>Fusarium incarnatum-equiseti species complex</taxon>
    </lineage>
</organism>
<proteinExistence type="predicted"/>
<evidence type="ECO:0000313" key="1">
    <source>
        <dbReference type="EMBL" id="KAJ4007814.1"/>
    </source>
</evidence>
<accession>A0A9W8U6Q6</accession>
<reference evidence="1" key="1">
    <citation type="submission" date="2022-10" db="EMBL/GenBank/DDBJ databases">
        <title>Fusarium specimens isolated from Avocado Roots.</title>
        <authorList>
            <person name="Stajich J."/>
            <person name="Roper C."/>
            <person name="Heimlech-Rivalta G."/>
        </authorList>
    </citation>
    <scope>NUCLEOTIDE SEQUENCE</scope>
    <source>
        <strain evidence="1">CF00143</strain>
    </source>
</reference>
<gene>
    <name evidence="1" type="ORF">NW766_009619</name>
</gene>
<dbReference type="OrthoDB" id="2533496at2759"/>
<dbReference type="Proteomes" id="UP001152130">
    <property type="component" value="Unassembled WGS sequence"/>
</dbReference>
<protein>
    <submittedName>
        <fullName evidence="1">Uncharacterized protein</fullName>
    </submittedName>
</protein>
<keyword evidence="2" id="KW-1185">Reference proteome</keyword>
<comment type="caution">
    <text evidence="1">The sequence shown here is derived from an EMBL/GenBank/DDBJ whole genome shotgun (WGS) entry which is preliminary data.</text>
</comment>
<dbReference type="AlphaFoldDB" id="A0A9W8U6Q6"/>
<sequence length="67" mass="7633">MATVLINDFVLCQEHILEVCDDCNFDLREENDAFYGYDSIDRDAVEVPPVTLADDGSYQCDKHQSQC</sequence>
<evidence type="ECO:0000313" key="2">
    <source>
        <dbReference type="Proteomes" id="UP001152130"/>
    </source>
</evidence>